<dbReference type="Proteomes" id="UP000078551">
    <property type="component" value="Chromosome"/>
</dbReference>
<dbReference type="EMBL" id="CP013568">
    <property type="protein sequence ID" value="ANL84659.1"/>
    <property type="molecule type" value="Genomic_DNA"/>
</dbReference>
<proteinExistence type="predicted"/>
<accession>A0ABM6C9K0</accession>
<protein>
    <submittedName>
        <fullName evidence="2">Uncharacterized protein</fullName>
    </submittedName>
</protein>
<evidence type="ECO:0000313" key="3">
    <source>
        <dbReference type="Proteomes" id="UP000078551"/>
    </source>
</evidence>
<keyword evidence="3" id="KW-1185">Reference proteome</keyword>
<organism evidence="2 3">
    <name type="scientific">Rhizobium phaseoli</name>
    <dbReference type="NCBI Taxonomy" id="396"/>
    <lineage>
        <taxon>Bacteria</taxon>
        <taxon>Pseudomonadati</taxon>
        <taxon>Pseudomonadota</taxon>
        <taxon>Alphaproteobacteria</taxon>
        <taxon>Hyphomicrobiales</taxon>
        <taxon>Rhizobiaceae</taxon>
        <taxon>Rhizobium/Agrobacterium group</taxon>
        <taxon>Rhizobium</taxon>
    </lineage>
</organism>
<dbReference type="RefSeq" id="WP_190304580.1">
    <property type="nucleotide sequence ID" value="NZ_CP013568.1"/>
</dbReference>
<evidence type="ECO:0000256" key="1">
    <source>
        <dbReference type="SAM" id="MobiDB-lite"/>
    </source>
</evidence>
<gene>
    <name evidence="2" type="ORF">AMC81_CH01878</name>
</gene>
<feature type="region of interest" description="Disordered" evidence="1">
    <location>
        <begin position="1"/>
        <end position="25"/>
    </location>
</feature>
<name>A0ABM6C9K0_9HYPH</name>
<evidence type="ECO:0000313" key="2">
    <source>
        <dbReference type="EMBL" id="ANL84659.1"/>
    </source>
</evidence>
<sequence length="45" mass="4833">MAKTTPAEAKRKLDAATKTKPTTETQWGKVIKTAEAVLKSAGVKF</sequence>
<feature type="compositionally biased region" description="Basic and acidic residues" evidence="1">
    <location>
        <begin position="8"/>
        <end position="17"/>
    </location>
</feature>
<reference evidence="2 3" key="1">
    <citation type="submission" date="2015-11" db="EMBL/GenBank/DDBJ databases">
        <title>The limits of bacterial species coexistence and the symbiotic plasmid transference in sympatric Rhizobium populations.</title>
        <authorList>
            <person name="Perez-Carrascal O.M."/>
            <person name="VanInsberghe D."/>
            <person name="Juarez S."/>
            <person name="Polz M.F."/>
            <person name="Vinuesa P."/>
            <person name="Gonzalez V."/>
        </authorList>
    </citation>
    <scope>NUCLEOTIDE SEQUENCE [LARGE SCALE GENOMIC DNA]</scope>
    <source>
        <strain evidence="2 3">N771</strain>
    </source>
</reference>